<feature type="transmembrane region" description="Helical" evidence="1">
    <location>
        <begin position="138"/>
        <end position="159"/>
    </location>
</feature>
<keyword evidence="1" id="KW-0472">Membrane</keyword>
<feature type="domain" description="CAAX prenyl protease 2/Lysostaphin resistance protein A-like" evidence="2">
    <location>
        <begin position="110"/>
        <end position="203"/>
    </location>
</feature>
<proteinExistence type="predicted"/>
<dbReference type="OrthoDB" id="449657at2"/>
<feature type="transmembrane region" description="Helical" evidence="1">
    <location>
        <begin position="65"/>
        <end position="85"/>
    </location>
</feature>
<keyword evidence="1" id="KW-1133">Transmembrane helix</keyword>
<dbReference type="Pfam" id="PF02517">
    <property type="entry name" value="Rce1-like"/>
    <property type="match status" value="1"/>
</dbReference>
<organism evidence="3 4">
    <name type="scientific">Bhargavaea beijingensis</name>
    <dbReference type="NCBI Taxonomy" id="426756"/>
    <lineage>
        <taxon>Bacteria</taxon>
        <taxon>Bacillati</taxon>
        <taxon>Bacillota</taxon>
        <taxon>Bacilli</taxon>
        <taxon>Bacillales</taxon>
        <taxon>Caryophanaceae</taxon>
        <taxon>Bhargavaea</taxon>
    </lineage>
</organism>
<dbReference type="InterPro" id="IPR003675">
    <property type="entry name" value="Rce1/LyrA-like_dom"/>
</dbReference>
<keyword evidence="3" id="KW-0378">Hydrolase</keyword>
<dbReference type="EMBL" id="FNAR01000002">
    <property type="protein sequence ID" value="SDD94721.1"/>
    <property type="molecule type" value="Genomic_DNA"/>
</dbReference>
<gene>
    <name evidence="3" type="ORF">SAMN04488126_102112</name>
</gene>
<reference evidence="3 4" key="1">
    <citation type="submission" date="2016-10" db="EMBL/GenBank/DDBJ databases">
        <authorList>
            <person name="de Groot N.N."/>
        </authorList>
    </citation>
    <scope>NUCLEOTIDE SEQUENCE [LARGE SCALE GENOMIC DNA]</scope>
    <source>
        <strain evidence="3 4">CGMCC 1.6762</strain>
    </source>
</reference>
<dbReference type="AlphaFoldDB" id="A0A1G6YWN5"/>
<dbReference type="RefSeq" id="WP_092094193.1">
    <property type="nucleotide sequence ID" value="NZ_FNAR01000002.1"/>
</dbReference>
<dbReference type="GO" id="GO:0004175">
    <property type="term" value="F:endopeptidase activity"/>
    <property type="evidence" value="ECO:0007669"/>
    <property type="project" value="UniProtKB-ARBA"/>
</dbReference>
<protein>
    <submittedName>
        <fullName evidence="3">CAAX protease self-immunity</fullName>
    </submittedName>
</protein>
<feature type="transmembrane region" description="Helical" evidence="1">
    <location>
        <begin position="31"/>
        <end position="49"/>
    </location>
</feature>
<evidence type="ECO:0000256" key="1">
    <source>
        <dbReference type="SAM" id="Phobius"/>
    </source>
</evidence>
<feature type="transmembrane region" description="Helical" evidence="1">
    <location>
        <begin position="97"/>
        <end position="117"/>
    </location>
</feature>
<feature type="transmembrane region" description="Helical" evidence="1">
    <location>
        <begin position="165"/>
        <end position="184"/>
    </location>
</feature>
<evidence type="ECO:0000313" key="3">
    <source>
        <dbReference type="EMBL" id="SDD94721.1"/>
    </source>
</evidence>
<name>A0A1G6YWN5_9BACL</name>
<dbReference type="GO" id="GO:0080120">
    <property type="term" value="P:CAAX-box protein maturation"/>
    <property type="evidence" value="ECO:0007669"/>
    <property type="project" value="UniProtKB-ARBA"/>
</dbReference>
<dbReference type="GO" id="GO:0006508">
    <property type="term" value="P:proteolysis"/>
    <property type="evidence" value="ECO:0007669"/>
    <property type="project" value="UniProtKB-KW"/>
</dbReference>
<evidence type="ECO:0000259" key="2">
    <source>
        <dbReference type="Pfam" id="PF02517"/>
    </source>
</evidence>
<sequence length="215" mass="23771">MKRGLFIALTGIAVLLWVEQGLAVSYGWKTLAKIVLFLAVPLFVFRGEVRRFMAFRQTVSRRIRIALWTGAGVMAALFSAYFLLSGWIDAEALTEDLAGRVGVTGGVYPFIALYILFGNSLLEEFFFRGVLPAQFRGYPRLGLTIPPLLFAVYHIAIFLPWFDLPILLLAVAGLWAGGVIFQLVNGRDGTILPSWIIHMAADLAILIIGAMMIYG</sequence>
<accession>A0A1G6YWN5</accession>
<keyword evidence="1" id="KW-0812">Transmembrane</keyword>
<feature type="transmembrane region" description="Helical" evidence="1">
    <location>
        <begin position="196"/>
        <end position="214"/>
    </location>
</feature>
<dbReference type="STRING" id="426756.SAMN04488126_102112"/>
<evidence type="ECO:0000313" key="4">
    <source>
        <dbReference type="Proteomes" id="UP000198823"/>
    </source>
</evidence>
<dbReference type="Proteomes" id="UP000198823">
    <property type="component" value="Unassembled WGS sequence"/>
</dbReference>
<keyword evidence="3" id="KW-0645">Protease</keyword>